<evidence type="ECO:0008006" key="2">
    <source>
        <dbReference type="Google" id="ProtNLM"/>
    </source>
</evidence>
<name>A0A0F9E1D1_9ZZZZ</name>
<dbReference type="AlphaFoldDB" id="A0A0F9E1D1"/>
<dbReference type="EMBL" id="LAZR01026744">
    <property type="protein sequence ID" value="KKL67804.1"/>
    <property type="molecule type" value="Genomic_DNA"/>
</dbReference>
<reference evidence="1" key="1">
    <citation type="journal article" date="2015" name="Nature">
        <title>Complex archaea that bridge the gap between prokaryotes and eukaryotes.</title>
        <authorList>
            <person name="Spang A."/>
            <person name="Saw J.H."/>
            <person name="Jorgensen S.L."/>
            <person name="Zaremba-Niedzwiedzka K."/>
            <person name="Martijn J."/>
            <person name="Lind A.E."/>
            <person name="van Eijk R."/>
            <person name="Schleper C."/>
            <person name="Guy L."/>
            <person name="Ettema T.J."/>
        </authorList>
    </citation>
    <scope>NUCLEOTIDE SEQUENCE</scope>
</reference>
<proteinExistence type="predicted"/>
<organism evidence="1">
    <name type="scientific">marine sediment metagenome</name>
    <dbReference type="NCBI Taxonomy" id="412755"/>
    <lineage>
        <taxon>unclassified sequences</taxon>
        <taxon>metagenomes</taxon>
        <taxon>ecological metagenomes</taxon>
    </lineage>
</organism>
<evidence type="ECO:0000313" key="1">
    <source>
        <dbReference type="EMBL" id="KKL67804.1"/>
    </source>
</evidence>
<sequence>MKYFRTILPVLFLSFITIFTFGCDSGNPETTNVTLVSGGGDPVHPNGNSDDQPCFIYDTVVVETILMYTIDTTEIDCVPFYPTLENIYYAAVVFAQEKLNSKGGTWKVTPLMGEDIIGYPDYVGIPIVMSDTSWKVKGQFQYTNSPSSDQLLSGIYECVVAFDFDTREFYLISMIM</sequence>
<comment type="caution">
    <text evidence="1">The sequence shown here is derived from an EMBL/GenBank/DDBJ whole genome shotgun (WGS) entry which is preliminary data.</text>
</comment>
<dbReference type="PROSITE" id="PS51257">
    <property type="entry name" value="PROKAR_LIPOPROTEIN"/>
    <property type="match status" value="1"/>
</dbReference>
<gene>
    <name evidence="1" type="ORF">LCGC14_2131350</name>
</gene>
<accession>A0A0F9E1D1</accession>
<protein>
    <recommendedName>
        <fullName evidence="2">Lipoprotein</fullName>
    </recommendedName>
</protein>